<sequence>METQGSQSKQPTTTSPALTTSLNLKQPSRSPARADDMRLLEAVQEFEVESELYSVRIKDPYHGQTVTAKQRPQFNSSCIFVGAILGGEEVSYQVCIGSWSLPSHQAHNPRKP</sequence>
<evidence type="ECO:0000313" key="2">
    <source>
        <dbReference type="EMBL" id="EKC36927.1"/>
    </source>
</evidence>
<protein>
    <submittedName>
        <fullName evidence="2">Uncharacterized protein</fullName>
    </submittedName>
</protein>
<dbReference type="AlphaFoldDB" id="K1QJJ4"/>
<feature type="region of interest" description="Disordered" evidence="1">
    <location>
        <begin position="1"/>
        <end position="33"/>
    </location>
</feature>
<dbReference type="HOGENOM" id="CLU_2148268_0_0_1"/>
<feature type="compositionally biased region" description="Polar residues" evidence="1">
    <location>
        <begin position="1"/>
        <end position="10"/>
    </location>
</feature>
<reference evidence="2" key="1">
    <citation type="journal article" date="2012" name="Nature">
        <title>The oyster genome reveals stress adaptation and complexity of shell formation.</title>
        <authorList>
            <person name="Zhang G."/>
            <person name="Fang X."/>
            <person name="Guo X."/>
            <person name="Li L."/>
            <person name="Luo R."/>
            <person name="Xu F."/>
            <person name="Yang P."/>
            <person name="Zhang L."/>
            <person name="Wang X."/>
            <person name="Qi H."/>
            <person name="Xiong Z."/>
            <person name="Que H."/>
            <person name="Xie Y."/>
            <person name="Holland P.W."/>
            <person name="Paps J."/>
            <person name="Zhu Y."/>
            <person name="Wu F."/>
            <person name="Chen Y."/>
            <person name="Wang J."/>
            <person name="Peng C."/>
            <person name="Meng J."/>
            <person name="Yang L."/>
            <person name="Liu J."/>
            <person name="Wen B."/>
            <person name="Zhang N."/>
            <person name="Huang Z."/>
            <person name="Zhu Q."/>
            <person name="Feng Y."/>
            <person name="Mount A."/>
            <person name="Hedgecock D."/>
            <person name="Xu Z."/>
            <person name="Liu Y."/>
            <person name="Domazet-Loso T."/>
            <person name="Du Y."/>
            <person name="Sun X."/>
            <person name="Zhang S."/>
            <person name="Liu B."/>
            <person name="Cheng P."/>
            <person name="Jiang X."/>
            <person name="Li J."/>
            <person name="Fan D."/>
            <person name="Wang W."/>
            <person name="Fu W."/>
            <person name="Wang T."/>
            <person name="Wang B."/>
            <person name="Zhang J."/>
            <person name="Peng Z."/>
            <person name="Li Y."/>
            <person name="Li N."/>
            <person name="Wang J."/>
            <person name="Chen M."/>
            <person name="He Y."/>
            <person name="Tan F."/>
            <person name="Song X."/>
            <person name="Zheng Q."/>
            <person name="Huang R."/>
            <person name="Yang H."/>
            <person name="Du X."/>
            <person name="Chen L."/>
            <person name="Yang M."/>
            <person name="Gaffney P.M."/>
            <person name="Wang S."/>
            <person name="Luo L."/>
            <person name="She Z."/>
            <person name="Ming Y."/>
            <person name="Huang W."/>
            <person name="Zhang S."/>
            <person name="Huang B."/>
            <person name="Zhang Y."/>
            <person name="Qu T."/>
            <person name="Ni P."/>
            <person name="Miao G."/>
            <person name="Wang J."/>
            <person name="Wang Q."/>
            <person name="Steinberg C.E."/>
            <person name="Wang H."/>
            <person name="Li N."/>
            <person name="Qian L."/>
            <person name="Zhang G."/>
            <person name="Li Y."/>
            <person name="Yang H."/>
            <person name="Liu X."/>
            <person name="Wang J."/>
            <person name="Yin Y."/>
            <person name="Wang J."/>
        </authorList>
    </citation>
    <scope>NUCLEOTIDE SEQUENCE [LARGE SCALE GENOMIC DNA]</scope>
    <source>
        <strain evidence="2">05x7-T-G4-1.051#20</strain>
    </source>
</reference>
<evidence type="ECO:0000256" key="1">
    <source>
        <dbReference type="SAM" id="MobiDB-lite"/>
    </source>
</evidence>
<dbReference type="InParanoid" id="K1QJJ4"/>
<dbReference type="EMBL" id="JH818091">
    <property type="protein sequence ID" value="EKC36927.1"/>
    <property type="molecule type" value="Genomic_DNA"/>
</dbReference>
<proteinExistence type="predicted"/>
<feature type="compositionally biased region" description="Low complexity" evidence="1">
    <location>
        <begin position="11"/>
        <end position="22"/>
    </location>
</feature>
<accession>K1QJJ4</accession>
<organism evidence="2">
    <name type="scientific">Magallana gigas</name>
    <name type="common">Pacific oyster</name>
    <name type="synonym">Crassostrea gigas</name>
    <dbReference type="NCBI Taxonomy" id="29159"/>
    <lineage>
        <taxon>Eukaryota</taxon>
        <taxon>Metazoa</taxon>
        <taxon>Spiralia</taxon>
        <taxon>Lophotrochozoa</taxon>
        <taxon>Mollusca</taxon>
        <taxon>Bivalvia</taxon>
        <taxon>Autobranchia</taxon>
        <taxon>Pteriomorphia</taxon>
        <taxon>Ostreida</taxon>
        <taxon>Ostreoidea</taxon>
        <taxon>Ostreidae</taxon>
        <taxon>Magallana</taxon>
    </lineage>
</organism>
<gene>
    <name evidence="2" type="ORF">CGI_10027122</name>
</gene>
<name>K1QJJ4_MAGGI</name>